<sequence length="139" mass="15631">MINRIREMVHRLYWELDINCARTTLACLSELTDTTVNPQTMHAAIGLHGAGGYRAQCGLVEGSLMFIGIFLVLKGKSDSEISDICYRFAGEFTKKFSSLRCCELRPNGFKEDDPPHACEELTGNAIEFTYNFIKSIDIK</sequence>
<protein>
    <submittedName>
        <fullName evidence="1">C_GCAxxG_C_C family protein</fullName>
    </submittedName>
</protein>
<keyword evidence="2" id="KW-1185">Reference proteome</keyword>
<dbReference type="Pfam" id="PF09719">
    <property type="entry name" value="C_GCAxxG_C_C"/>
    <property type="match status" value="1"/>
</dbReference>
<comment type="caution">
    <text evidence="1">The sequence shown here is derived from an EMBL/GenBank/DDBJ whole genome shotgun (WGS) entry which is preliminary data.</text>
</comment>
<dbReference type="EMBL" id="JAEEGC010000112">
    <property type="protein sequence ID" value="MBV7275157.1"/>
    <property type="molecule type" value="Genomic_DNA"/>
</dbReference>
<dbReference type="AlphaFoldDB" id="A0A949TTN9"/>
<gene>
    <name evidence="1" type="ORF">I6U48_19845</name>
</gene>
<name>A0A949TTN9_9CLOT</name>
<dbReference type="Proteomes" id="UP000694308">
    <property type="component" value="Unassembled WGS sequence"/>
</dbReference>
<reference evidence="1" key="1">
    <citation type="submission" date="2020-12" db="EMBL/GenBank/DDBJ databases">
        <title>Clostridium thailandense sp. nov., a novel acetogenic bacterium isolated from peat land soil in Thailand.</title>
        <authorList>
            <person name="Chaikitkaew S."/>
            <person name="Birkeland N.K."/>
        </authorList>
    </citation>
    <scope>NUCLEOTIDE SEQUENCE</scope>
    <source>
        <strain evidence="1">PL3</strain>
    </source>
</reference>
<dbReference type="InterPro" id="IPR010181">
    <property type="entry name" value="CGCAxxGCC_motif"/>
</dbReference>
<dbReference type="RefSeq" id="WP_218322212.1">
    <property type="nucleotide sequence ID" value="NZ_JAEEGC010000112.1"/>
</dbReference>
<evidence type="ECO:0000313" key="2">
    <source>
        <dbReference type="Proteomes" id="UP000694308"/>
    </source>
</evidence>
<accession>A0A949TTN9</accession>
<proteinExistence type="predicted"/>
<evidence type="ECO:0000313" key="1">
    <source>
        <dbReference type="EMBL" id="MBV7275157.1"/>
    </source>
</evidence>
<organism evidence="1 2">
    <name type="scientific">Clostridium thailandense</name>
    <dbReference type="NCBI Taxonomy" id="2794346"/>
    <lineage>
        <taxon>Bacteria</taxon>
        <taxon>Bacillati</taxon>
        <taxon>Bacillota</taxon>
        <taxon>Clostridia</taxon>
        <taxon>Eubacteriales</taxon>
        <taxon>Clostridiaceae</taxon>
        <taxon>Clostridium</taxon>
    </lineage>
</organism>